<gene>
    <name evidence="2" type="ORF">AVDCRST_MAG83-577</name>
</gene>
<dbReference type="EMBL" id="CADCTE010000039">
    <property type="protein sequence ID" value="CAA9220525.1"/>
    <property type="molecule type" value="Genomic_DNA"/>
</dbReference>
<evidence type="ECO:0000313" key="2">
    <source>
        <dbReference type="EMBL" id="CAA9220525.1"/>
    </source>
</evidence>
<feature type="non-terminal residue" evidence="2">
    <location>
        <position position="1"/>
    </location>
</feature>
<dbReference type="AlphaFoldDB" id="A0A6J4HDH5"/>
<feature type="region of interest" description="Disordered" evidence="1">
    <location>
        <begin position="19"/>
        <end position="226"/>
    </location>
</feature>
<reference evidence="2" key="1">
    <citation type="submission" date="2020-02" db="EMBL/GenBank/DDBJ databases">
        <authorList>
            <person name="Meier V. D."/>
        </authorList>
    </citation>
    <scope>NUCLEOTIDE SEQUENCE</scope>
    <source>
        <strain evidence="2">AVDCRST_MAG83</strain>
    </source>
</reference>
<feature type="compositionally biased region" description="Low complexity" evidence="1">
    <location>
        <begin position="194"/>
        <end position="205"/>
    </location>
</feature>
<name>A0A6J4HDH5_9MICC</name>
<feature type="non-terminal residue" evidence="2">
    <location>
        <position position="226"/>
    </location>
</feature>
<feature type="compositionally biased region" description="Gly residues" evidence="1">
    <location>
        <begin position="216"/>
        <end position="226"/>
    </location>
</feature>
<feature type="compositionally biased region" description="Basic residues" evidence="1">
    <location>
        <begin position="44"/>
        <end position="73"/>
    </location>
</feature>
<feature type="compositionally biased region" description="Basic and acidic residues" evidence="1">
    <location>
        <begin position="180"/>
        <end position="191"/>
    </location>
</feature>
<protein>
    <submittedName>
        <fullName evidence="2">Short-chain dehydrogenase/reductase SDR</fullName>
    </submittedName>
</protein>
<evidence type="ECO:0000256" key="1">
    <source>
        <dbReference type="SAM" id="MobiDB-lite"/>
    </source>
</evidence>
<feature type="compositionally biased region" description="Basic and acidic residues" evidence="1">
    <location>
        <begin position="102"/>
        <end position="116"/>
    </location>
</feature>
<feature type="compositionally biased region" description="Basic residues" evidence="1">
    <location>
        <begin position="125"/>
        <end position="149"/>
    </location>
</feature>
<sequence length="226" mass="24899">GAERIPLPCRRCHRSAGIRARARPCRPGRPADPERAVGGQAGRPGRRAGRCRRRHRRGRPRPAQRSLGHRGGRLRPGVERHHLRRRRRCLRAGRGGRRRHPGRVDAGESARVHAPDARAGAAAGRRLRRRPAQRRRRRAAHRRHGRLLRHQGGTERLRQGTQPRTAPPGIPGAGRAPPAHGDRPDRTDPRGHRPAAAAGQGPAGRCRAHHRRSGGGREGPGLHGVL</sequence>
<accession>A0A6J4HDH5</accession>
<proteinExistence type="predicted"/>
<feature type="compositionally biased region" description="Basic residues" evidence="1">
    <location>
        <begin position="81"/>
        <end position="101"/>
    </location>
</feature>
<organism evidence="2">
    <name type="scientific">uncultured Arthrobacter sp</name>
    <dbReference type="NCBI Taxonomy" id="114050"/>
    <lineage>
        <taxon>Bacteria</taxon>
        <taxon>Bacillati</taxon>
        <taxon>Actinomycetota</taxon>
        <taxon>Actinomycetes</taxon>
        <taxon>Micrococcales</taxon>
        <taxon>Micrococcaceae</taxon>
        <taxon>Arthrobacter</taxon>
        <taxon>environmental samples</taxon>
    </lineage>
</organism>